<dbReference type="InterPro" id="IPR051598">
    <property type="entry name" value="TSUP/Inactive_protease-like"/>
</dbReference>
<dbReference type="EMBL" id="JPGK01000007">
    <property type="protein sequence ID" value="KGA93288.1"/>
    <property type="molecule type" value="Genomic_DNA"/>
</dbReference>
<dbReference type="Proteomes" id="UP000029452">
    <property type="component" value="Unassembled WGS sequence"/>
</dbReference>
<protein>
    <recommendedName>
        <fullName evidence="5">Probable membrane transporter protein</fullName>
    </recommendedName>
</protein>
<dbReference type="PANTHER" id="PTHR43701:SF2">
    <property type="entry name" value="MEMBRANE TRANSPORTER PROTEIN YJNA-RELATED"/>
    <property type="match status" value="1"/>
</dbReference>
<dbReference type="PATRIC" id="fig|178606.4.peg.1916"/>
<dbReference type="InterPro" id="IPR002781">
    <property type="entry name" value="TM_pro_TauE-like"/>
</dbReference>
<gene>
    <name evidence="6" type="ORF">LptCag_0324</name>
</gene>
<evidence type="ECO:0000313" key="6">
    <source>
        <dbReference type="EMBL" id="KGA93288.1"/>
    </source>
</evidence>
<feature type="transmembrane region" description="Helical" evidence="5">
    <location>
        <begin position="50"/>
        <end position="68"/>
    </location>
</feature>
<accession>A0A094W726</accession>
<sequence>MNDFLFLLGGGALAGLVSGLLGIGGAVILIPYVLYVVPSFLSRTFTPFEATQISMFQVFFASVAGYVTHRPQLLLPVKTLLVWGGAALLGSAIGGTLSGHLPGTEILVLYLAEILLALFLLHRKPRPAEQTLDRLAWRRTFGAPVLMGGIGLVSGLLGIGGGFLYYPVMTGLLGYNARVAVGSSLGIMIPMAFSGMIAKTLSSGSFPDGTFPVAIGALAGSIVGARLHRGLTPAKIRWGQTLLLVATFARILASLL</sequence>
<proteinExistence type="inferred from homology"/>
<dbReference type="RefSeq" id="WP_036082925.1">
    <property type="nucleotide sequence ID" value="NZ_JPGK01000007.1"/>
</dbReference>
<keyword evidence="3 5" id="KW-1133">Transmembrane helix</keyword>
<feature type="transmembrane region" description="Helical" evidence="5">
    <location>
        <begin position="210"/>
        <end position="228"/>
    </location>
</feature>
<feature type="transmembrane region" description="Helical" evidence="5">
    <location>
        <begin position="177"/>
        <end position="198"/>
    </location>
</feature>
<comment type="caution">
    <text evidence="6">The sequence shown here is derived from an EMBL/GenBank/DDBJ whole genome shotgun (WGS) entry which is preliminary data.</text>
</comment>
<dbReference type="PANTHER" id="PTHR43701">
    <property type="entry name" value="MEMBRANE TRANSPORTER PROTEIN MJ0441-RELATED"/>
    <property type="match status" value="1"/>
</dbReference>
<dbReference type="GO" id="GO:0005886">
    <property type="term" value="C:plasma membrane"/>
    <property type="evidence" value="ECO:0007669"/>
    <property type="project" value="UniProtKB-SubCell"/>
</dbReference>
<keyword evidence="2 5" id="KW-0812">Transmembrane</keyword>
<organism evidence="6 7">
    <name type="scientific">Leptospirillum ferriphilum</name>
    <dbReference type="NCBI Taxonomy" id="178606"/>
    <lineage>
        <taxon>Bacteria</taxon>
        <taxon>Pseudomonadati</taxon>
        <taxon>Nitrospirota</taxon>
        <taxon>Nitrospiria</taxon>
        <taxon>Nitrospirales</taxon>
        <taxon>Nitrospiraceae</taxon>
        <taxon>Leptospirillum</taxon>
    </lineage>
</organism>
<evidence type="ECO:0000256" key="2">
    <source>
        <dbReference type="ARBA" id="ARBA00022692"/>
    </source>
</evidence>
<feature type="transmembrane region" description="Helical" evidence="5">
    <location>
        <begin position="80"/>
        <end position="97"/>
    </location>
</feature>
<comment type="similarity">
    <text evidence="5">Belongs to the 4-toluene sulfonate uptake permease (TSUP) (TC 2.A.102) family.</text>
</comment>
<dbReference type="OrthoDB" id="9792581at2"/>
<evidence type="ECO:0000256" key="1">
    <source>
        <dbReference type="ARBA" id="ARBA00004141"/>
    </source>
</evidence>
<keyword evidence="4 5" id="KW-0472">Membrane</keyword>
<evidence type="ECO:0000256" key="3">
    <source>
        <dbReference type="ARBA" id="ARBA00022989"/>
    </source>
</evidence>
<dbReference type="Pfam" id="PF01925">
    <property type="entry name" value="TauE"/>
    <property type="match status" value="1"/>
</dbReference>
<feature type="transmembrane region" description="Helical" evidence="5">
    <location>
        <begin position="12"/>
        <end position="38"/>
    </location>
</feature>
<keyword evidence="5" id="KW-1003">Cell membrane</keyword>
<feature type="transmembrane region" description="Helical" evidence="5">
    <location>
        <begin position="103"/>
        <end position="121"/>
    </location>
</feature>
<dbReference type="AlphaFoldDB" id="A0A094W726"/>
<evidence type="ECO:0000256" key="5">
    <source>
        <dbReference type="RuleBase" id="RU363041"/>
    </source>
</evidence>
<name>A0A094W726_9BACT</name>
<reference evidence="6 7" key="1">
    <citation type="submission" date="2014-06" db="EMBL/GenBank/DDBJ databases">
        <title>Draft genome sequence of iron oxidizing acidophile Leptospirillum ferriphilum DSM14647.</title>
        <authorList>
            <person name="Cardenas J.P."/>
            <person name="Lazcano M."/>
            <person name="Ossandon F.J."/>
            <person name="Corbett M."/>
            <person name="Holmes D.S."/>
            <person name="Watkin E."/>
        </authorList>
    </citation>
    <scope>NUCLEOTIDE SEQUENCE [LARGE SCALE GENOMIC DNA]</scope>
    <source>
        <strain evidence="6 7">DSM 14647</strain>
    </source>
</reference>
<feature type="transmembrane region" description="Helical" evidence="5">
    <location>
        <begin position="141"/>
        <end position="165"/>
    </location>
</feature>
<evidence type="ECO:0000256" key="4">
    <source>
        <dbReference type="ARBA" id="ARBA00023136"/>
    </source>
</evidence>
<evidence type="ECO:0000313" key="7">
    <source>
        <dbReference type="Proteomes" id="UP000029452"/>
    </source>
</evidence>
<comment type="subcellular location">
    <subcellularLocation>
        <location evidence="5">Cell membrane</location>
        <topology evidence="5">Multi-pass membrane protein</topology>
    </subcellularLocation>
    <subcellularLocation>
        <location evidence="1">Membrane</location>
        <topology evidence="1">Multi-pass membrane protein</topology>
    </subcellularLocation>
</comment>